<evidence type="ECO:0000313" key="1">
    <source>
        <dbReference type="EMBL" id="SFP06654.1"/>
    </source>
</evidence>
<organism evidence="1 2">
    <name type="scientific">Hydrogenimonas thermophila</name>
    <dbReference type="NCBI Taxonomy" id="223786"/>
    <lineage>
        <taxon>Bacteria</taxon>
        <taxon>Pseudomonadati</taxon>
        <taxon>Campylobacterota</taxon>
        <taxon>Epsilonproteobacteria</taxon>
        <taxon>Campylobacterales</taxon>
        <taxon>Hydrogenimonadaceae</taxon>
        <taxon>Hydrogenimonas</taxon>
    </lineage>
</organism>
<accession>A0A1I5MAP1</accession>
<dbReference type="RefSeq" id="WP_218147904.1">
    <property type="nucleotide sequence ID" value="NZ_CP136592.1"/>
</dbReference>
<name>A0A1I5MAP1_9BACT</name>
<keyword evidence="2" id="KW-1185">Reference proteome</keyword>
<dbReference type="Gene3D" id="1.20.120.330">
    <property type="entry name" value="Nucleotidyltransferases domain 2"/>
    <property type="match status" value="1"/>
</dbReference>
<gene>
    <name evidence="1" type="ORF">SAMN05216234_10590</name>
</gene>
<reference evidence="1 2" key="1">
    <citation type="submission" date="2016-10" db="EMBL/GenBank/DDBJ databases">
        <authorList>
            <person name="de Groot N.N."/>
        </authorList>
    </citation>
    <scope>NUCLEOTIDE SEQUENCE [LARGE SCALE GENOMIC DNA]</scope>
    <source>
        <strain evidence="1 2">EP1-55-1</strain>
    </source>
</reference>
<dbReference type="SUPFAM" id="SSF81593">
    <property type="entry name" value="Nucleotidyltransferase substrate binding subunit/domain"/>
    <property type="match status" value="1"/>
</dbReference>
<proteinExistence type="predicted"/>
<evidence type="ECO:0000313" key="2">
    <source>
        <dbReference type="Proteomes" id="UP000199227"/>
    </source>
</evidence>
<dbReference type="AlphaFoldDB" id="A0A1I5MAP1"/>
<dbReference type="Proteomes" id="UP000199227">
    <property type="component" value="Unassembled WGS sequence"/>
</dbReference>
<evidence type="ECO:0008006" key="3">
    <source>
        <dbReference type="Google" id="ProtNLM"/>
    </source>
</evidence>
<dbReference type="STRING" id="223786.SAMN05216234_10590"/>
<sequence length="157" mass="18883">MRDIVVKEKLEKIFYECDMHILRLNSAYKKMSSFMPLTKERYINLSDDEVEHIDQFLFRFAKLQDAMGAKLFKNILIFLEEDIEGKPFIDILNLMEKLELIKSANDWKKLRDDRNELSHNYENEPESMSLVINQLYAKKDLIVNIYDHIKETYKNRI</sequence>
<protein>
    <recommendedName>
        <fullName evidence="3">Nucleotidyltransferase substrate binding protein, HI0074 family</fullName>
    </recommendedName>
</protein>
<dbReference type="EMBL" id="FOXB01000005">
    <property type="protein sequence ID" value="SFP06654.1"/>
    <property type="molecule type" value="Genomic_DNA"/>
</dbReference>